<reference evidence="1 2" key="1">
    <citation type="submission" date="2019-09" db="EMBL/GenBank/DDBJ databases">
        <authorList>
            <person name="Cao W.R."/>
        </authorList>
    </citation>
    <scope>NUCLEOTIDE SEQUENCE [LARGE SCALE GENOMIC DNA]</scope>
    <source>
        <strain evidence="2">a4</strain>
    </source>
</reference>
<gene>
    <name evidence="1" type="ORF">F7018_06955</name>
</gene>
<dbReference type="EMBL" id="WAAU01000011">
    <property type="protein sequence ID" value="KAB1158838.1"/>
    <property type="molecule type" value="Genomic_DNA"/>
</dbReference>
<name>A0A7J5AMK4_9FLAO</name>
<dbReference type="PROSITE" id="PS51257">
    <property type="entry name" value="PROKAR_LIPOPROTEIN"/>
    <property type="match status" value="1"/>
</dbReference>
<evidence type="ECO:0000313" key="1">
    <source>
        <dbReference type="EMBL" id="KAB1158838.1"/>
    </source>
</evidence>
<dbReference type="AlphaFoldDB" id="A0A7J5AMK4"/>
<comment type="caution">
    <text evidence="1">The sequence shown here is derived from an EMBL/GenBank/DDBJ whole genome shotgun (WGS) entry which is preliminary data.</text>
</comment>
<protein>
    <submittedName>
        <fullName evidence="1">Uncharacterized protein</fullName>
    </submittedName>
</protein>
<proteinExistence type="predicted"/>
<keyword evidence="2" id="KW-1185">Reference proteome</keyword>
<dbReference type="RefSeq" id="WP_150899321.1">
    <property type="nucleotide sequence ID" value="NZ_WAAU01000011.1"/>
</dbReference>
<evidence type="ECO:0000313" key="2">
    <source>
        <dbReference type="Proteomes" id="UP000467305"/>
    </source>
</evidence>
<dbReference type="OrthoDB" id="1436399at2"/>
<organism evidence="1 2">
    <name type="scientific">Tenacibaculum aiptasiae</name>
    <dbReference type="NCBI Taxonomy" id="426481"/>
    <lineage>
        <taxon>Bacteria</taxon>
        <taxon>Pseudomonadati</taxon>
        <taxon>Bacteroidota</taxon>
        <taxon>Flavobacteriia</taxon>
        <taxon>Flavobacteriales</taxon>
        <taxon>Flavobacteriaceae</taxon>
        <taxon>Tenacibaculum</taxon>
    </lineage>
</organism>
<accession>A0A7J5AMK4</accession>
<sequence>MLHARKNIITCLIVLIIGISCKQARKKIKDVQINQNEIILDSIYKVEKLDSTINYKPLSLNFKGNPIFSIGQKLTEIDSTLSYGMDPNMDYQNYFPLIQDYMTMDDRLSVCKIGKHSHIMGVLYFSVDQNSQRIFNVSGAWRFNVYKKEVLKQMELWLTESLFPNLKNKFKFEDKWSYDIESSNQIELFNLSKDKNVWVLDYKVELK</sequence>
<dbReference type="Proteomes" id="UP000467305">
    <property type="component" value="Unassembled WGS sequence"/>
</dbReference>